<dbReference type="GO" id="GO:0009245">
    <property type="term" value="P:lipid A biosynthetic process"/>
    <property type="evidence" value="ECO:0007669"/>
    <property type="project" value="TreeGrafter"/>
</dbReference>
<organism evidence="7 8">
    <name type="scientific">Candidatus Galacturonatibacter soehngenii</name>
    <dbReference type="NCBI Taxonomy" id="2307010"/>
    <lineage>
        <taxon>Bacteria</taxon>
        <taxon>Bacillati</taxon>
        <taxon>Bacillota</taxon>
        <taxon>Clostridia</taxon>
        <taxon>Lachnospirales</taxon>
        <taxon>Lachnospiraceae</taxon>
        <taxon>Candidatus Galacturonatibacter</taxon>
    </lineage>
</organism>
<keyword evidence="8" id="KW-1185">Reference proteome</keyword>
<gene>
    <name evidence="7" type="ORF">F7O84_13510</name>
</gene>
<keyword evidence="3" id="KW-0479">Metal-binding</keyword>
<keyword evidence="2" id="KW-0997">Cell inner membrane</keyword>
<feature type="domain" description="Calcineurin-like phosphoesterase" evidence="6">
    <location>
        <begin position="22"/>
        <end position="225"/>
    </location>
</feature>
<dbReference type="Proteomes" id="UP000461768">
    <property type="component" value="Unassembled WGS sequence"/>
</dbReference>
<reference evidence="7 8" key="1">
    <citation type="submission" date="2019-09" db="EMBL/GenBank/DDBJ databases">
        <authorList>
            <person name="Valk L.C."/>
        </authorList>
    </citation>
    <scope>NUCLEOTIDE SEQUENCE [LARGE SCALE GENOMIC DNA]</scope>
    <source>
        <strain evidence="7">GalUA</strain>
    </source>
</reference>
<evidence type="ECO:0000313" key="7">
    <source>
        <dbReference type="EMBL" id="KAB1438548.1"/>
    </source>
</evidence>
<dbReference type="SUPFAM" id="SSF56300">
    <property type="entry name" value="Metallo-dependent phosphatases"/>
    <property type="match status" value="1"/>
</dbReference>
<dbReference type="InterPro" id="IPR004843">
    <property type="entry name" value="Calcineurin-like_PHP"/>
</dbReference>
<name>A0A7V7QL04_9FIRM</name>
<proteinExistence type="predicted"/>
<dbReference type="Pfam" id="PF00149">
    <property type="entry name" value="Metallophos"/>
    <property type="match status" value="1"/>
</dbReference>
<dbReference type="RefSeq" id="WP_151146168.1">
    <property type="nucleotide sequence ID" value="NZ_WAGX01000005.1"/>
</dbReference>
<dbReference type="EMBL" id="WAGX01000005">
    <property type="protein sequence ID" value="KAB1438548.1"/>
    <property type="molecule type" value="Genomic_DNA"/>
</dbReference>
<dbReference type="GO" id="GO:0008758">
    <property type="term" value="F:UDP-2,3-diacylglucosamine hydrolase activity"/>
    <property type="evidence" value="ECO:0007669"/>
    <property type="project" value="TreeGrafter"/>
</dbReference>
<dbReference type="InterPro" id="IPR043461">
    <property type="entry name" value="LpxH-like"/>
</dbReference>
<dbReference type="InterPro" id="IPR029052">
    <property type="entry name" value="Metallo-depent_PP-like"/>
</dbReference>
<dbReference type="AlphaFoldDB" id="A0A7V7QL04"/>
<sequence length="291" mass="33630">MNKKLNKLYYNSLVIPIDNDSRFIIFSDCHRGQGNSSDNFSPNQTIYNAALDYYYKNNYTYIEIGDGDELWENRRIDDIIEAHSDTFLLLSKFYKENRLYMIYGNHDMVKKSKSFCKNKFCNKKQSSRHSLFPGIVIRESLLLRHKQNRGEIFLLHGHQGDLINDTLWPLGRWMVRYLWTPLESIGLQIPSITAITHKKSMKINLSLSNYAKESNFILIAGHTHKAVFSKPSDSSYFNDGCCVSSGFITGIEISKGSISLIRWSSKPNSQNILFIVKDILEGPLNLNLYFK</sequence>
<evidence type="ECO:0000259" key="6">
    <source>
        <dbReference type="Pfam" id="PF00149"/>
    </source>
</evidence>
<dbReference type="PANTHER" id="PTHR34990:SF2">
    <property type="entry name" value="BLL8164 PROTEIN"/>
    <property type="match status" value="1"/>
</dbReference>
<accession>A0A7V7QL04</accession>
<evidence type="ECO:0000256" key="2">
    <source>
        <dbReference type="ARBA" id="ARBA00022519"/>
    </source>
</evidence>
<reference evidence="7 8" key="2">
    <citation type="submission" date="2020-02" db="EMBL/GenBank/DDBJ databases">
        <title>Candidatus Galacturonibacter soehngenii shows hetero-acetogenic catabolism of galacturonic acid but lacks a canonical carbon monoxide dehydrogenase/acetyl-CoA synthase complex.</title>
        <authorList>
            <person name="Diender M."/>
            <person name="Stouten G.R."/>
            <person name="Petersen J.F."/>
            <person name="Nielsen P.H."/>
            <person name="Dueholm M.S."/>
            <person name="Pronk J.T."/>
            <person name="Van Loosdrecht M.C.M."/>
        </authorList>
    </citation>
    <scope>NUCLEOTIDE SEQUENCE [LARGE SCALE GENOMIC DNA]</scope>
    <source>
        <strain evidence="7">GalUA</strain>
    </source>
</reference>
<dbReference type="OrthoDB" id="9773199at2"/>
<keyword evidence="4" id="KW-0472">Membrane</keyword>
<evidence type="ECO:0000256" key="4">
    <source>
        <dbReference type="ARBA" id="ARBA00023136"/>
    </source>
</evidence>
<dbReference type="GO" id="GO:0016020">
    <property type="term" value="C:membrane"/>
    <property type="evidence" value="ECO:0007669"/>
    <property type="project" value="GOC"/>
</dbReference>
<keyword evidence="5" id="KW-0464">Manganese</keyword>
<dbReference type="PANTHER" id="PTHR34990">
    <property type="entry name" value="UDP-2,3-DIACYLGLUCOSAMINE HYDROLASE-RELATED"/>
    <property type="match status" value="1"/>
</dbReference>
<dbReference type="GO" id="GO:0046872">
    <property type="term" value="F:metal ion binding"/>
    <property type="evidence" value="ECO:0007669"/>
    <property type="project" value="UniProtKB-KW"/>
</dbReference>
<comment type="caution">
    <text evidence="7">The sequence shown here is derived from an EMBL/GenBank/DDBJ whole genome shotgun (WGS) entry which is preliminary data.</text>
</comment>
<protein>
    <submittedName>
        <fullName evidence="7">Serine/threonine protein phosphatase</fullName>
    </submittedName>
</protein>
<keyword evidence="1" id="KW-1003">Cell membrane</keyword>
<evidence type="ECO:0000256" key="5">
    <source>
        <dbReference type="ARBA" id="ARBA00023211"/>
    </source>
</evidence>
<evidence type="ECO:0000313" key="8">
    <source>
        <dbReference type="Proteomes" id="UP000461768"/>
    </source>
</evidence>
<evidence type="ECO:0000256" key="3">
    <source>
        <dbReference type="ARBA" id="ARBA00022723"/>
    </source>
</evidence>
<evidence type="ECO:0000256" key="1">
    <source>
        <dbReference type="ARBA" id="ARBA00022475"/>
    </source>
</evidence>
<dbReference type="Gene3D" id="3.60.21.10">
    <property type="match status" value="1"/>
</dbReference>